<evidence type="ECO:0000313" key="2">
    <source>
        <dbReference type="EMBL" id="KAJ1189668.1"/>
    </source>
</evidence>
<name>A0AAV7UPK3_PLEWA</name>
<accession>A0AAV7UPK3</accession>
<gene>
    <name evidence="2" type="ORF">NDU88_006412</name>
</gene>
<evidence type="ECO:0000313" key="3">
    <source>
        <dbReference type="Proteomes" id="UP001066276"/>
    </source>
</evidence>
<dbReference type="Proteomes" id="UP001066276">
    <property type="component" value="Chromosome 3_1"/>
</dbReference>
<evidence type="ECO:0000256" key="1">
    <source>
        <dbReference type="SAM" id="MobiDB-lite"/>
    </source>
</evidence>
<protein>
    <submittedName>
        <fullName evidence="2">Uncharacterized protein</fullName>
    </submittedName>
</protein>
<comment type="caution">
    <text evidence="2">The sequence shown here is derived from an EMBL/GenBank/DDBJ whole genome shotgun (WGS) entry which is preliminary data.</text>
</comment>
<sequence>MSASEVAGSVGGCKREREKFEFTAPYLGSDVRGSCAVCATHFFHSLYTRLPVVRRLPAAHRQGNPSALGAHSGLEQRANPRGRGPGAAQWRGGFTHFLRSAAACPGHASRPGDCPARTTAPGSVVHHRLRNTFTLEAGKLGVANEEGVSGAFVHFLQSAPDCQGTRARLLGLTCDENSSVDNLLKAWEAQGVLHLHRSGVGVRLGRAAQGRWTFAASSCACEDGKQCLRTVSCAPAARYCTLTEPRRPAQRASQQHGWLAGLMHVHRSLRNVLLSQVYGGSRSYP</sequence>
<organism evidence="2 3">
    <name type="scientific">Pleurodeles waltl</name>
    <name type="common">Iberian ribbed newt</name>
    <dbReference type="NCBI Taxonomy" id="8319"/>
    <lineage>
        <taxon>Eukaryota</taxon>
        <taxon>Metazoa</taxon>
        <taxon>Chordata</taxon>
        <taxon>Craniata</taxon>
        <taxon>Vertebrata</taxon>
        <taxon>Euteleostomi</taxon>
        <taxon>Amphibia</taxon>
        <taxon>Batrachia</taxon>
        <taxon>Caudata</taxon>
        <taxon>Salamandroidea</taxon>
        <taxon>Salamandridae</taxon>
        <taxon>Pleurodelinae</taxon>
        <taxon>Pleurodeles</taxon>
    </lineage>
</organism>
<reference evidence="2" key="1">
    <citation type="journal article" date="2022" name="bioRxiv">
        <title>Sequencing and chromosome-scale assembly of the giantPleurodeles waltlgenome.</title>
        <authorList>
            <person name="Brown T."/>
            <person name="Elewa A."/>
            <person name="Iarovenko S."/>
            <person name="Subramanian E."/>
            <person name="Araus A.J."/>
            <person name="Petzold A."/>
            <person name="Susuki M."/>
            <person name="Suzuki K.-i.T."/>
            <person name="Hayashi T."/>
            <person name="Toyoda A."/>
            <person name="Oliveira C."/>
            <person name="Osipova E."/>
            <person name="Leigh N.D."/>
            <person name="Simon A."/>
            <person name="Yun M.H."/>
        </authorList>
    </citation>
    <scope>NUCLEOTIDE SEQUENCE</scope>
    <source>
        <strain evidence="2">20211129_DDA</strain>
        <tissue evidence="2">Liver</tissue>
    </source>
</reference>
<dbReference type="AlphaFoldDB" id="A0AAV7UPK3"/>
<proteinExistence type="predicted"/>
<dbReference type="EMBL" id="JANPWB010000005">
    <property type="protein sequence ID" value="KAJ1189668.1"/>
    <property type="molecule type" value="Genomic_DNA"/>
</dbReference>
<feature type="region of interest" description="Disordered" evidence="1">
    <location>
        <begin position="61"/>
        <end position="86"/>
    </location>
</feature>
<keyword evidence="3" id="KW-1185">Reference proteome</keyword>